<feature type="signal peptide" evidence="1">
    <location>
        <begin position="1"/>
        <end position="25"/>
    </location>
</feature>
<dbReference type="NCBIfam" id="TIGR01599">
    <property type="entry name" value="PYST-A"/>
    <property type="match status" value="1"/>
</dbReference>
<dbReference type="Proteomes" id="UP000507536">
    <property type="component" value="Unassembled WGS sequence"/>
</dbReference>
<keyword evidence="1" id="KW-0732">Signal</keyword>
<proteinExistence type="predicted"/>
<dbReference type="InterPro" id="IPR006486">
    <property type="entry name" value="PYST_A"/>
</dbReference>
<evidence type="ECO:0000313" key="2">
    <source>
        <dbReference type="EMBL" id="SCL91544.1"/>
    </source>
</evidence>
<dbReference type="InterPro" id="IPR023393">
    <property type="entry name" value="START-like_dom_sf"/>
</dbReference>
<organism evidence="2">
    <name type="scientific">Plasmodium chabaudi adami</name>
    <dbReference type="NCBI Taxonomy" id="5826"/>
    <lineage>
        <taxon>Eukaryota</taxon>
        <taxon>Sar</taxon>
        <taxon>Alveolata</taxon>
        <taxon>Apicomplexa</taxon>
        <taxon>Aconoidasida</taxon>
        <taxon>Haemosporida</taxon>
        <taxon>Plasmodiidae</taxon>
        <taxon>Plasmodium</taxon>
        <taxon>Plasmodium (Vinckeia)</taxon>
    </lineage>
</organism>
<evidence type="ECO:0000256" key="1">
    <source>
        <dbReference type="SAM" id="SignalP"/>
    </source>
</evidence>
<sequence length="291" mass="32993">MNKGYIKIALALLSVAGYMQNIAFASEQDPSANSSNGASTQVLSANPEETEQHMHSEYQEAEHAAAIMADALNIAKELAIRTDNHSVYDTVDGVTLYVQEVNDVEVGLLEFTIPNPNCYDNVIDLIWDPKGAAYIDEKFIDGYIPHAYNENLVIINQRYESMVKKWNRYFHALANKVEISENETAIIMASSNMNDHDGYYTNSTYENPILESINGFYPDVDSHEDIRNGKLYKMYINLMAFFIEKVPNGIKVTHVSSVDANVPWIFSKLARSTKATKMFNFVKLREMFQQE</sequence>
<accession>A0A1C6WRB4</accession>
<dbReference type="Gene3D" id="3.30.530.20">
    <property type="match status" value="1"/>
</dbReference>
<reference evidence="2" key="1">
    <citation type="submission" date="2016-08" db="EMBL/GenBank/DDBJ databases">
        <authorList>
            <consortium name="Pathogen Informatics"/>
        </authorList>
    </citation>
    <scope>NUCLEOTIDE SEQUENCE</scope>
    <source>
        <strain evidence="2">DS</strain>
    </source>
</reference>
<dbReference type="AlphaFoldDB" id="A0A1C6WRB4"/>
<name>A0A1C6WRB4_PLACE</name>
<protein>
    <submittedName>
        <fullName evidence="2">Fam-a protein</fullName>
    </submittedName>
</protein>
<feature type="chain" id="PRO_5008750017" evidence="1">
    <location>
        <begin position="26"/>
        <end position="291"/>
    </location>
</feature>
<gene>
    <name evidence="2" type="ORF">PCHDS_000541000</name>
</gene>
<dbReference type="EMBL" id="FMIN01000405">
    <property type="protein sequence ID" value="SCL91544.1"/>
    <property type="molecule type" value="Genomic_DNA"/>
</dbReference>
<dbReference type="SUPFAM" id="SSF55961">
    <property type="entry name" value="Bet v1-like"/>
    <property type="match status" value="1"/>
</dbReference>